<dbReference type="EMBL" id="UINC01002007">
    <property type="protein sequence ID" value="SUZ91820.1"/>
    <property type="molecule type" value="Genomic_DNA"/>
</dbReference>
<evidence type="ECO:0000313" key="1">
    <source>
        <dbReference type="EMBL" id="SUZ91820.1"/>
    </source>
</evidence>
<reference evidence="1" key="1">
    <citation type="submission" date="2018-05" db="EMBL/GenBank/DDBJ databases">
        <authorList>
            <person name="Lanie J.A."/>
            <person name="Ng W.-L."/>
            <person name="Kazmierczak K.M."/>
            <person name="Andrzejewski T.M."/>
            <person name="Davidsen T.M."/>
            <person name="Wayne K.J."/>
            <person name="Tettelin H."/>
            <person name="Glass J.I."/>
            <person name="Rusch D."/>
            <person name="Podicherti R."/>
            <person name="Tsui H.-C.T."/>
            <person name="Winkler M.E."/>
        </authorList>
    </citation>
    <scope>NUCLEOTIDE SEQUENCE</scope>
</reference>
<gene>
    <name evidence="1" type="ORF">METZ01_LOCUS44674</name>
</gene>
<protein>
    <submittedName>
        <fullName evidence="1">Uncharacterized protein</fullName>
    </submittedName>
</protein>
<organism evidence="1">
    <name type="scientific">marine metagenome</name>
    <dbReference type="NCBI Taxonomy" id="408172"/>
    <lineage>
        <taxon>unclassified sequences</taxon>
        <taxon>metagenomes</taxon>
        <taxon>ecological metagenomes</taxon>
    </lineage>
</organism>
<name>A0A381RJ26_9ZZZZ</name>
<sequence length="28" mass="2975">MPHARLLNGHSATGGKLLQGYAYAVVHL</sequence>
<dbReference type="AlphaFoldDB" id="A0A381RJ26"/>
<feature type="non-terminal residue" evidence="1">
    <location>
        <position position="28"/>
    </location>
</feature>
<accession>A0A381RJ26</accession>
<proteinExistence type="predicted"/>